<dbReference type="InterPro" id="IPR012340">
    <property type="entry name" value="NA-bd_OB-fold"/>
</dbReference>
<accession>A0A8S0THX7</accession>
<name>A0A8S0THX7_OLEEU</name>
<gene>
    <name evidence="1" type="ORF">OLEA9_A012154</name>
</gene>
<dbReference type="AlphaFoldDB" id="A0A8S0THX7"/>
<reference evidence="1 2" key="1">
    <citation type="submission" date="2019-12" db="EMBL/GenBank/DDBJ databases">
        <authorList>
            <person name="Alioto T."/>
            <person name="Alioto T."/>
            <person name="Gomez Garrido J."/>
        </authorList>
    </citation>
    <scope>NUCLEOTIDE SEQUENCE [LARGE SCALE GENOMIC DNA]</scope>
</reference>
<dbReference type="SUPFAM" id="SSF50249">
    <property type="entry name" value="Nucleic acid-binding proteins"/>
    <property type="match status" value="1"/>
</dbReference>
<dbReference type="Gramene" id="OE9A012154T1">
    <property type="protein sequence ID" value="OE9A012154C1"/>
    <property type="gene ID" value="OE9A012154"/>
</dbReference>
<evidence type="ECO:0000313" key="1">
    <source>
        <dbReference type="EMBL" id="CAA3005324.1"/>
    </source>
</evidence>
<proteinExistence type="predicted"/>
<sequence length="106" mass="12095">MVAPHKFIPQISTSETNWSAKVIVTGKQSPKTTQNSNSRYQNLILMDLEGNKIITIMYDVNITTQNDQFELGKTYIVSYATVKDFKSEFRSSPGQKIVEYNRKNKG</sequence>
<dbReference type="Proteomes" id="UP000594638">
    <property type="component" value="Unassembled WGS sequence"/>
</dbReference>
<comment type="caution">
    <text evidence="1">The sequence shown here is derived from an EMBL/GenBank/DDBJ whole genome shotgun (WGS) entry which is preliminary data.</text>
</comment>
<protein>
    <submittedName>
        <fullName evidence="1">Uncharacterized protein</fullName>
    </submittedName>
</protein>
<organism evidence="1 2">
    <name type="scientific">Olea europaea subsp. europaea</name>
    <dbReference type="NCBI Taxonomy" id="158383"/>
    <lineage>
        <taxon>Eukaryota</taxon>
        <taxon>Viridiplantae</taxon>
        <taxon>Streptophyta</taxon>
        <taxon>Embryophyta</taxon>
        <taxon>Tracheophyta</taxon>
        <taxon>Spermatophyta</taxon>
        <taxon>Magnoliopsida</taxon>
        <taxon>eudicotyledons</taxon>
        <taxon>Gunneridae</taxon>
        <taxon>Pentapetalae</taxon>
        <taxon>asterids</taxon>
        <taxon>lamiids</taxon>
        <taxon>Lamiales</taxon>
        <taxon>Oleaceae</taxon>
        <taxon>Oleeae</taxon>
        <taxon>Olea</taxon>
    </lineage>
</organism>
<dbReference type="EMBL" id="CACTIH010007244">
    <property type="protein sequence ID" value="CAA3005324.1"/>
    <property type="molecule type" value="Genomic_DNA"/>
</dbReference>
<dbReference type="OrthoDB" id="1740937at2759"/>
<evidence type="ECO:0000313" key="2">
    <source>
        <dbReference type="Proteomes" id="UP000594638"/>
    </source>
</evidence>
<dbReference type="Gene3D" id="2.40.50.140">
    <property type="entry name" value="Nucleic acid-binding proteins"/>
    <property type="match status" value="1"/>
</dbReference>
<keyword evidence="2" id="KW-1185">Reference proteome</keyword>